<accession>A0A2A5JAI4</accession>
<evidence type="ECO:0000313" key="2">
    <source>
        <dbReference type="Proteomes" id="UP000230886"/>
    </source>
</evidence>
<reference evidence="1 2" key="1">
    <citation type="submission" date="2017-07" db="EMBL/GenBank/DDBJ databases">
        <title>Draft sequence of Rhodococcus enclensis 23b-28.</title>
        <authorList>
            <person name="Besaury L."/>
            <person name="Sancelme M."/>
            <person name="Amato P."/>
            <person name="Lallement A."/>
            <person name="Delort A.-M."/>
        </authorList>
    </citation>
    <scope>NUCLEOTIDE SEQUENCE [LARGE SCALE GENOMIC DNA]</scope>
    <source>
        <strain evidence="1 2">23b-28</strain>
    </source>
</reference>
<gene>
    <name evidence="1" type="ORF">CHR55_14355</name>
</gene>
<organism evidence="1 2">
    <name type="scientific">Rhodococcus qingshengii</name>
    <dbReference type="NCBI Taxonomy" id="334542"/>
    <lineage>
        <taxon>Bacteria</taxon>
        <taxon>Bacillati</taxon>
        <taxon>Actinomycetota</taxon>
        <taxon>Actinomycetes</taxon>
        <taxon>Mycobacteriales</taxon>
        <taxon>Nocardiaceae</taxon>
        <taxon>Rhodococcus</taxon>
        <taxon>Rhodococcus erythropolis group</taxon>
    </lineage>
</organism>
<proteinExistence type="predicted"/>
<protein>
    <submittedName>
        <fullName evidence="1">Uncharacterized protein</fullName>
    </submittedName>
</protein>
<dbReference type="Proteomes" id="UP000230886">
    <property type="component" value="Unassembled WGS sequence"/>
</dbReference>
<accession>A0A069JI35</accession>
<dbReference type="AlphaFoldDB" id="A0A069JI35"/>
<sequence>MNATTSFFDRETASSQIAKAASAASAAAFDEDAAAIEILTSDWYAATCASLGTADPVTAAEHPTITDSPTAIDPTETHAPTLP</sequence>
<evidence type="ECO:0000313" key="1">
    <source>
        <dbReference type="EMBL" id="PCK26565.1"/>
    </source>
</evidence>
<comment type="caution">
    <text evidence="1">The sequence shown here is derived from an EMBL/GenBank/DDBJ whole genome shotgun (WGS) entry which is preliminary data.</text>
</comment>
<dbReference type="EMBL" id="NOVD01000008">
    <property type="protein sequence ID" value="PCK26565.1"/>
    <property type="molecule type" value="Genomic_DNA"/>
</dbReference>
<name>A0A069JI35_RHOSG</name>